<gene>
    <name evidence="2" type="ORF">DJ533_04320</name>
</gene>
<proteinExistence type="predicted"/>
<dbReference type="OrthoDB" id="6711459at2"/>
<reference evidence="2" key="1">
    <citation type="submission" date="2019-08" db="EMBL/GenBank/DDBJ databases">
        <title>The complete genome of Acinetobacter defluvii strain WCHAD010030.</title>
        <authorList>
            <person name="Hu Y."/>
            <person name="Qin J."/>
            <person name="Feng Y."/>
            <person name="Zong Z."/>
        </authorList>
    </citation>
    <scope>NUCLEOTIDE SEQUENCE</scope>
    <source>
        <strain evidence="2">WCHA30</strain>
    </source>
</reference>
<dbReference type="STRING" id="1871111.GCA_001704615_01693"/>
<protein>
    <submittedName>
        <fullName evidence="2">Heme biosynthesis protein HemY</fullName>
    </submittedName>
</protein>
<keyword evidence="1" id="KW-0812">Transmembrane</keyword>
<dbReference type="KEGG" id="adv:DJ533_04320"/>
<evidence type="ECO:0000313" key="2">
    <source>
        <dbReference type="EMBL" id="AWL27867.1"/>
    </source>
</evidence>
<dbReference type="EMBL" id="CP029397">
    <property type="protein sequence ID" value="AWL27867.1"/>
    <property type="molecule type" value="Genomic_DNA"/>
</dbReference>
<accession>A0A2S2FA92</accession>
<evidence type="ECO:0000313" key="3">
    <source>
        <dbReference type="Proteomes" id="UP000245977"/>
    </source>
</evidence>
<keyword evidence="1" id="KW-0472">Membrane</keyword>
<feature type="transmembrane region" description="Helical" evidence="1">
    <location>
        <begin position="7"/>
        <end position="32"/>
    </location>
</feature>
<name>A0A2S2FA92_9GAMM</name>
<keyword evidence="1" id="KW-1133">Transmembrane helix</keyword>
<sequence length="398" mass="46977">MKQIVLVYGFIALIILALLSLFSYSAGAGYIYIYWHTIQIQTNIWIMVFFFLILSFIAHATWYLIKRYVNRERRKIENALSFSRLHPYEQLGVVWLLEGERDKQDFIETIFNQSALLKQIVQARLLFRQQDYAAALKILEQSSTAAFELAEIQRIEIHLAQNQAQHALTHLEFLNGHQLSPWLNQVSDAYAHKLQALWGEFAIQYPFQYLHSTQFGKLLSLEAKQQWLTELLSQIENASLEENELIQQRYLNIMPSLEMLPYAIKVLWLKLLTRYPEMAQQHQNLALHLLNEKFDQDVFYLLFQQHLLRQNPDYEYIEQQIDALEKKYLGMPVFAFAKWHIYTATGKIEQAEQLLSLYPDDILMNYLRIKSTLKGDETLILQLNSIFENDANFVKFKI</sequence>
<dbReference type="RefSeq" id="WP_065995163.1">
    <property type="nucleotide sequence ID" value="NZ_CP029397.2"/>
</dbReference>
<dbReference type="Proteomes" id="UP000245977">
    <property type="component" value="Chromosome"/>
</dbReference>
<dbReference type="AlphaFoldDB" id="A0A2S2FA92"/>
<organism evidence="2 3">
    <name type="scientific">Acinetobacter defluvii</name>
    <dbReference type="NCBI Taxonomy" id="1871111"/>
    <lineage>
        <taxon>Bacteria</taxon>
        <taxon>Pseudomonadati</taxon>
        <taxon>Pseudomonadota</taxon>
        <taxon>Gammaproteobacteria</taxon>
        <taxon>Moraxellales</taxon>
        <taxon>Moraxellaceae</taxon>
        <taxon>Acinetobacter</taxon>
    </lineage>
</organism>
<keyword evidence="3" id="KW-1185">Reference proteome</keyword>
<feature type="transmembrane region" description="Helical" evidence="1">
    <location>
        <begin position="44"/>
        <end position="65"/>
    </location>
</feature>
<evidence type="ECO:0000256" key="1">
    <source>
        <dbReference type="SAM" id="Phobius"/>
    </source>
</evidence>